<dbReference type="Gene3D" id="3.40.50.300">
    <property type="entry name" value="P-loop containing nucleotide triphosphate hydrolases"/>
    <property type="match status" value="1"/>
</dbReference>
<dbReference type="AlphaFoldDB" id="A0A0F8HJH8"/>
<reference evidence="1" key="1">
    <citation type="journal article" date="2015" name="ISME J.">
        <title>Genomic and phenotypic differentiation among Methanosarcina mazei populations from Columbia River sediment.</title>
        <authorList>
            <person name="Youngblut N.D."/>
            <person name="Wirth J.S."/>
            <person name="Henriksen J.R."/>
            <person name="Smith M."/>
            <person name="Simon H."/>
            <person name="Metcalf W.W."/>
            <person name="Whitaker R.J."/>
        </authorList>
    </citation>
    <scope>NUCLEOTIDE SEQUENCE [LARGE SCALE GENOMIC DNA]</scope>
    <source>
        <strain evidence="1">3.H.A.1A.1</strain>
    </source>
</reference>
<gene>
    <name evidence="1" type="ORF">DU43_14410</name>
</gene>
<dbReference type="PANTHER" id="PTHR30121">
    <property type="entry name" value="UNCHARACTERIZED PROTEIN YJGR-RELATED"/>
    <property type="match status" value="1"/>
</dbReference>
<protein>
    <recommendedName>
        <fullName evidence="2">Helicase HerA central domain-containing protein</fullName>
    </recommendedName>
</protein>
<evidence type="ECO:0008006" key="2">
    <source>
        <dbReference type="Google" id="ProtNLM"/>
    </source>
</evidence>
<dbReference type="PATRIC" id="fig|2209.69.peg.3201"/>
<evidence type="ECO:0000313" key="1">
    <source>
        <dbReference type="EMBL" id="KKG76846.1"/>
    </source>
</evidence>
<sequence>MSELQYMGLETLLEDFFKSSASPSYLNFIDHINDEGTRSDYIASGKIHESSYDGITRRVKSSSFSKVFDQDATSITDLLDKIFKPGQISVFPTEFISDSRIRDLIVLTIMSLIVDNKLSTTGKDEIKGIPIILALDEAHRYLSKAKGEHSRRIISRFADAARQGRKEALGLFLITQDPQDIDDTVIKQINTKLILNLNNDAAISSLKVPKEYERRIPYLKKGQMIIHSPDNSDIVEILGLSSCVVRHR</sequence>
<proteinExistence type="predicted"/>
<dbReference type="InterPro" id="IPR027417">
    <property type="entry name" value="P-loop_NTPase"/>
</dbReference>
<dbReference type="SUPFAM" id="SSF52540">
    <property type="entry name" value="P-loop containing nucleoside triphosphate hydrolases"/>
    <property type="match status" value="1"/>
</dbReference>
<dbReference type="InterPro" id="IPR051162">
    <property type="entry name" value="T4SS_component"/>
</dbReference>
<comment type="caution">
    <text evidence="1">The sequence shown here is derived from an EMBL/GenBank/DDBJ whole genome shotgun (WGS) entry which is preliminary data.</text>
</comment>
<dbReference type="EMBL" id="JJPM01000109">
    <property type="protein sequence ID" value="KKG76846.1"/>
    <property type="molecule type" value="Genomic_DNA"/>
</dbReference>
<organism evidence="1">
    <name type="scientific">Methanosarcina mazei</name>
    <name type="common">Methanosarcina frisia</name>
    <dbReference type="NCBI Taxonomy" id="2209"/>
    <lineage>
        <taxon>Archaea</taxon>
        <taxon>Methanobacteriati</taxon>
        <taxon>Methanobacteriota</taxon>
        <taxon>Stenosarchaea group</taxon>
        <taxon>Methanomicrobia</taxon>
        <taxon>Methanosarcinales</taxon>
        <taxon>Methanosarcinaceae</taxon>
        <taxon>Methanosarcina</taxon>
    </lineage>
</organism>
<accession>A0A0F8HJH8</accession>
<name>A0A0F8HJH8_METMZ</name>
<dbReference type="PANTHER" id="PTHR30121:SF6">
    <property type="entry name" value="SLR6007 PROTEIN"/>
    <property type="match status" value="1"/>
</dbReference>